<comment type="similarity">
    <text evidence="2 7">Belongs to the glycosyl hydrolase 20 family.</text>
</comment>
<dbReference type="FunFam" id="3.20.20.80:FF:000063">
    <property type="entry name" value="Beta-hexosaminidase"/>
    <property type="match status" value="1"/>
</dbReference>
<evidence type="ECO:0000259" key="11">
    <source>
        <dbReference type="Pfam" id="PF14845"/>
    </source>
</evidence>
<evidence type="ECO:0000256" key="6">
    <source>
        <dbReference type="ARBA" id="ARBA00023295"/>
    </source>
</evidence>
<feature type="active site" description="Proton donor" evidence="8">
    <location>
        <position position="337"/>
    </location>
</feature>
<comment type="catalytic activity">
    <reaction evidence="1 7">
        <text>Hydrolysis of terminal non-reducing N-acetyl-D-hexosamine residues in N-acetyl-beta-D-hexosaminides.</text>
        <dbReference type="EC" id="3.2.1.52"/>
    </reaction>
</comment>
<dbReference type="GO" id="GO:0005975">
    <property type="term" value="P:carbohydrate metabolic process"/>
    <property type="evidence" value="ECO:0007669"/>
    <property type="project" value="InterPro"/>
</dbReference>
<dbReference type="Pfam" id="PF14845">
    <property type="entry name" value="Glycohydro_20b2"/>
    <property type="match status" value="1"/>
</dbReference>
<evidence type="ECO:0000259" key="10">
    <source>
        <dbReference type="Pfam" id="PF00728"/>
    </source>
</evidence>
<dbReference type="InterPro" id="IPR029019">
    <property type="entry name" value="HEX_eukaryotic_N"/>
</dbReference>
<dbReference type="Pfam" id="PF00728">
    <property type="entry name" value="Glyco_hydro_20"/>
    <property type="match status" value="1"/>
</dbReference>
<keyword evidence="13" id="KW-1185">Reference proteome</keyword>
<dbReference type="InterPro" id="IPR015883">
    <property type="entry name" value="Glyco_hydro_20_cat"/>
</dbReference>
<dbReference type="EMBL" id="JAPWDV010000001">
    <property type="protein sequence ID" value="KAJ6223701.1"/>
    <property type="molecule type" value="Genomic_DNA"/>
</dbReference>
<dbReference type="GO" id="GO:0016020">
    <property type="term" value="C:membrane"/>
    <property type="evidence" value="ECO:0007669"/>
    <property type="project" value="TreeGrafter"/>
</dbReference>
<dbReference type="PRINTS" id="PR00738">
    <property type="entry name" value="GLHYDRLASE20"/>
</dbReference>
<evidence type="ECO:0000256" key="4">
    <source>
        <dbReference type="ARBA" id="ARBA00022801"/>
    </source>
</evidence>
<evidence type="ECO:0000313" key="13">
    <source>
        <dbReference type="Proteomes" id="UP001142055"/>
    </source>
</evidence>
<feature type="domain" description="Beta-hexosaminidase eukaryotic type N-terminal" evidence="11">
    <location>
        <begin position="27"/>
        <end position="156"/>
    </location>
</feature>
<reference evidence="12" key="1">
    <citation type="submission" date="2022-12" db="EMBL/GenBank/DDBJ databases">
        <title>Genome assemblies of Blomia tropicalis.</title>
        <authorList>
            <person name="Cui Y."/>
        </authorList>
    </citation>
    <scope>NUCLEOTIDE SEQUENCE</scope>
    <source>
        <tissue evidence="12">Adult mites</tissue>
    </source>
</reference>
<dbReference type="SUPFAM" id="SSF51445">
    <property type="entry name" value="(Trans)glycosidases"/>
    <property type="match status" value="1"/>
</dbReference>
<name>A0A9Q0RRF7_BLOTA</name>
<evidence type="ECO:0000256" key="2">
    <source>
        <dbReference type="ARBA" id="ARBA00006285"/>
    </source>
</evidence>
<dbReference type="AlphaFoldDB" id="A0A9Q0RRF7"/>
<evidence type="ECO:0000256" key="1">
    <source>
        <dbReference type="ARBA" id="ARBA00001231"/>
    </source>
</evidence>
<dbReference type="Gene3D" id="3.30.379.10">
    <property type="entry name" value="Chitobiase/beta-hexosaminidase domain 2-like"/>
    <property type="match status" value="1"/>
</dbReference>
<feature type="disulfide bond" evidence="9">
    <location>
        <begin position="57"/>
        <end position="116"/>
    </location>
</feature>
<proteinExistence type="inferred from homology"/>
<dbReference type="InterPro" id="IPR029018">
    <property type="entry name" value="Hex-like_dom2"/>
</dbReference>
<dbReference type="Gene3D" id="3.20.20.80">
    <property type="entry name" value="Glycosidases"/>
    <property type="match status" value="1"/>
</dbReference>
<dbReference type="PANTHER" id="PTHR22600">
    <property type="entry name" value="BETA-HEXOSAMINIDASE"/>
    <property type="match status" value="1"/>
</dbReference>
<dbReference type="GO" id="GO:0030203">
    <property type="term" value="P:glycosaminoglycan metabolic process"/>
    <property type="evidence" value="ECO:0007669"/>
    <property type="project" value="TreeGrafter"/>
</dbReference>
<gene>
    <name evidence="12" type="ORF">RDWZM_002246</name>
</gene>
<comment type="caution">
    <text evidence="12">The sequence shown here is derived from an EMBL/GenBank/DDBJ whole genome shotgun (WGS) entry which is preliminary data.</text>
</comment>
<dbReference type="PIRSF" id="PIRSF001093">
    <property type="entry name" value="B-hxosamndse_ab_euk"/>
    <property type="match status" value="1"/>
</dbReference>
<keyword evidence="6 7" id="KW-0326">Glycosidase</keyword>
<dbReference type="GO" id="GO:0004563">
    <property type="term" value="F:beta-N-acetylhexosaminidase activity"/>
    <property type="evidence" value="ECO:0007669"/>
    <property type="project" value="UniProtKB-EC"/>
</dbReference>
<dbReference type="GO" id="GO:0006689">
    <property type="term" value="P:ganglioside catabolic process"/>
    <property type="evidence" value="ECO:0007669"/>
    <property type="project" value="TreeGrafter"/>
</dbReference>
<evidence type="ECO:0000256" key="9">
    <source>
        <dbReference type="PIRSR" id="PIRSR001093-2"/>
    </source>
</evidence>
<evidence type="ECO:0000313" key="12">
    <source>
        <dbReference type="EMBL" id="KAJ6223701.1"/>
    </source>
</evidence>
<feature type="disulfide bond" evidence="9">
    <location>
        <begin position="290"/>
        <end position="342"/>
    </location>
</feature>
<keyword evidence="3" id="KW-0732">Signal</keyword>
<dbReference type="PANTHER" id="PTHR22600:SF21">
    <property type="entry name" value="BETA-HEXOSAMINIDASE A"/>
    <property type="match status" value="1"/>
</dbReference>
<accession>A0A9Q0RRF7</accession>
<dbReference type="EC" id="3.2.1.52" evidence="7"/>
<evidence type="ECO:0000256" key="3">
    <source>
        <dbReference type="ARBA" id="ARBA00022729"/>
    </source>
</evidence>
<evidence type="ECO:0000256" key="8">
    <source>
        <dbReference type="PIRSR" id="PIRSR001093-1"/>
    </source>
</evidence>
<sequence length="539" mass="62152">MQHSISIALITILFSGFVTSVKYDHLLWPYPQKVDMKDQFLLIHDLDKFQIITKSKCDVIESAIKRYMERMFIQDCRRLNPKFAGSYFIPKRIDHQSDPNYKGLLKNVTLIVDGGCEQYPHMNMNEMYQILIQENGIANIHAKSVWGAIRGLETFSRLLINTGRDEFLVNIVSISDVPRFSHRGVLVDTSRHYQTINVIKQMLDAMELNKMNVLHWHIVDDQSFPFVSDTFPELSFMGAYDPVRAVYTPRNISHIIEYARLRGIRVMAEFDSPGHTLSWGRGHPELLTQCYGSDGKPNGQKGPIDPIKNEVYTFMEKLFTEIAHRFPEQYIHLGGDEVNPSCWLSNPSIINFMTKHNMARNIGKLETYYIQKIVDIVSRLNKSYIVWQEVFDNNVTLKSDTVVHVWLSAWQNELAKVTQKGHKALLSAPWYLDLISYGQDWVRYYQTDPTAFNGSDEQKRLLMGGEACLWAEFIDSANLIQRAWPRASAVAERLWSPASLNKADRARPRFHENECHMQRNGLHVEPSDGPGYCQCDIAL</sequence>
<evidence type="ECO:0000256" key="5">
    <source>
        <dbReference type="ARBA" id="ARBA00023180"/>
    </source>
</evidence>
<dbReference type="GO" id="GO:0005764">
    <property type="term" value="C:lysosome"/>
    <property type="evidence" value="ECO:0007669"/>
    <property type="project" value="TreeGrafter"/>
</dbReference>
<dbReference type="InterPro" id="IPR017853">
    <property type="entry name" value="GH"/>
</dbReference>
<evidence type="ECO:0000256" key="7">
    <source>
        <dbReference type="PIRNR" id="PIRNR001093"/>
    </source>
</evidence>
<keyword evidence="4 7" id="KW-0378">Hydrolase</keyword>
<keyword evidence="9" id="KW-1015">Disulfide bond</keyword>
<dbReference type="OMA" id="FTQNIFC"/>
<dbReference type="InterPro" id="IPR025705">
    <property type="entry name" value="Beta_hexosaminidase_sua/sub"/>
</dbReference>
<dbReference type="Proteomes" id="UP001142055">
    <property type="component" value="Chromosome 1"/>
</dbReference>
<keyword evidence="5" id="KW-0325">Glycoprotein</keyword>
<dbReference type="CDD" id="cd06562">
    <property type="entry name" value="GH20_HexA_HexB-like"/>
    <property type="match status" value="1"/>
</dbReference>
<feature type="disulfide bond" evidence="9">
    <location>
        <begin position="515"/>
        <end position="533"/>
    </location>
</feature>
<protein>
    <recommendedName>
        <fullName evidence="7">Beta-hexosaminidase</fullName>
        <ecNumber evidence="7">3.2.1.52</ecNumber>
    </recommendedName>
</protein>
<dbReference type="SUPFAM" id="SSF55545">
    <property type="entry name" value="beta-N-acetylhexosaminidase-like domain"/>
    <property type="match status" value="1"/>
</dbReference>
<feature type="domain" description="Glycoside hydrolase family 20 catalytic" evidence="10">
    <location>
        <begin position="180"/>
        <end position="497"/>
    </location>
</feature>
<organism evidence="12 13">
    <name type="scientific">Blomia tropicalis</name>
    <name type="common">Mite</name>
    <dbReference type="NCBI Taxonomy" id="40697"/>
    <lineage>
        <taxon>Eukaryota</taxon>
        <taxon>Metazoa</taxon>
        <taxon>Ecdysozoa</taxon>
        <taxon>Arthropoda</taxon>
        <taxon>Chelicerata</taxon>
        <taxon>Arachnida</taxon>
        <taxon>Acari</taxon>
        <taxon>Acariformes</taxon>
        <taxon>Sarcoptiformes</taxon>
        <taxon>Astigmata</taxon>
        <taxon>Glycyphagoidea</taxon>
        <taxon>Echimyopodidae</taxon>
        <taxon>Blomia</taxon>
    </lineage>
</organism>